<dbReference type="PANTHER" id="PTHR43673:SF10">
    <property type="entry name" value="NADH DEHYDROGENASE_NAD(P)H NITROREDUCTASE XCC3605-RELATED"/>
    <property type="match status" value="1"/>
</dbReference>
<dbReference type="Gene3D" id="3.40.109.10">
    <property type="entry name" value="NADH Oxidase"/>
    <property type="match status" value="1"/>
</dbReference>
<sequence length="171" mass="19052">METWDAIRSRRNVREYSPRPVPDADLERIVEAGWRAPSASNRQHWDFVLVTDRDQLTRLSTVWQGARHIAGAAAAIALVLPQPDDDRTALTDRYDLGQATFAIMMAAADLGIGTGHSGVGDQDLAREILGVPADHQVAYLMGIGYPADRPLRPIARPDRRPFDEVLHRGHW</sequence>
<comment type="similarity">
    <text evidence="1">Belongs to the nitroreductase family.</text>
</comment>
<feature type="domain" description="Nitroreductase" evidence="3">
    <location>
        <begin position="7"/>
        <end position="60"/>
    </location>
</feature>
<gene>
    <name evidence="4" type="ORF">GCM10023322_72970</name>
</gene>
<organism evidence="4 5">
    <name type="scientific">Rugosimonospora acidiphila</name>
    <dbReference type="NCBI Taxonomy" id="556531"/>
    <lineage>
        <taxon>Bacteria</taxon>
        <taxon>Bacillati</taxon>
        <taxon>Actinomycetota</taxon>
        <taxon>Actinomycetes</taxon>
        <taxon>Micromonosporales</taxon>
        <taxon>Micromonosporaceae</taxon>
        <taxon>Rugosimonospora</taxon>
    </lineage>
</organism>
<evidence type="ECO:0000256" key="2">
    <source>
        <dbReference type="ARBA" id="ARBA00023002"/>
    </source>
</evidence>
<keyword evidence="2" id="KW-0560">Oxidoreductase</keyword>
<accession>A0ABP9SPI8</accession>
<evidence type="ECO:0000259" key="3">
    <source>
        <dbReference type="Pfam" id="PF00881"/>
    </source>
</evidence>
<dbReference type="SUPFAM" id="SSF55469">
    <property type="entry name" value="FMN-dependent nitroreductase-like"/>
    <property type="match status" value="1"/>
</dbReference>
<evidence type="ECO:0000313" key="5">
    <source>
        <dbReference type="Proteomes" id="UP001501570"/>
    </source>
</evidence>
<dbReference type="RefSeq" id="WP_345637622.1">
    <property type="nucleotide sequence ID" value="NZ_BAABJQ010000034.1"/>
</dbReference>
<proteinExistence type="inferred from homology"/>
<name>A0ABP9SPI8_9ACTN</name>
<dbReference type="PANTHER" id="PTHR43673">
    <property type="entry name" value="NAD(P)H NITROREDUCTASE YDGI-RELATED"/>
    <property type="match status" value="1"/>
</dbReference>
<dbReference type="InterPro" id="IPR029479">
    <property type="entry name" value="Nitroreductase"/>
</dbReference>
<dbReference type="InterPro" id="IPR000415">
    <property type="entry name" value="Nitroreductase-like"/>
</dbReference>
<evidence type="ECO:0000256" key="1">
    <source>
        <dbReference type="ARBA" id="ARBA00007118"/>
    </source>
</evidence>
<dbReference type="Proteomes" id="UP001501570">
    <property type="component" value="Unassembled WGS sequence"/>
</dbReference>
<protein>
    <submittedName>
        <fullName evidence="4">Nitroreductase family protein</fullName>
    </submittedName>
</protein>
<feature type="domain" description="Nitroreductase" evidence="3">
    <location>
        <begin position="78"/>
        <end position="145"/>
    </location>
</feature>
<keyword evidence="5" id="KW-1185">Reference proteome</keyword>
<dbReference type="Pfam" id="PF00881">
    <property type="entry name" value="Nitroreductase"/>
    <property type="match status" value="2"/>
</dbReference>
<evidence type="ECO:0000313" key="4">
    <source>
        <dbReference type="EMBL" id="GAA5198784.1"/>
    </source>
</evidence>
<comment type="caution">
    <text evidence="4">The sequence shown here is derived from an EMBL/GenBank/DDBJ whole genome shotgun (WGS) entry which is preliminary data.</text>
</comment>
<dbReference type="EMBL" id="BAABJQ010000034">
    <property type="protein sequence ID" value="GAA5198784.1"/>
    <property type="molecule type" value="Genomic_DNA"/>
</dbReference>
<dbReference type="CDD" id="cd02062">
    <property type="entry name" value="Nitro_FMN_reductase"/>
    <property type="match status" value="1"/>
</dbReference>
<reference evidence="5" key="1">
    <citation type="journal article" date="2019" name="Int. J. Syst. Evol. Microbiol.">
        <title>The Global Catalogue of Microorganisms (GCM) 10K type strain sequencing project: providing services to taxonomists for standard genome sequencing and annotation.</title>
        <authorList>
            <consortium name="The Broad Institute Genomics Platform"/>
            <consortium name="The Broad Institute Genome Sequencing Center for Infectious Disease"/>
            <person name="Wu L."/>
            <person name="Ma J."/>
        </authorList>
    </citation>
    <scope>NUCLEOTIDE SEQUENCE [LARGE SCALE GENOMIC DNA]</scope>
    <source>
        <strain evidence="5">JCM 18304</strain>
    </source>
</reference>